<accession>A0ABV6T0J9</accession>
<gene>
    <name evidence="1" type="ORF">ACFHYO_01485</name>
</gene>
<protein>
    <submittedName>
        <fullName evidence="1">Uncharacterized protein</fullName>
    </submittedName>
</protein>
<evidence type="ECO:0000313" key="2">
    <source>
        <dbReference type="Proteomes" id="UP001589920"/>
    </source>
</evidence>
<name>A0ABV6T0J9_9RHOB</name>
<dbReference type="EMBL" id="JBHMQU010000007">
    <property type="protein sequence ID" value="MFC0810788.1"/>
    <property type="molecule type" value="Genomic_DNA"/>
</dbReference>
<dbReference type="Proteomes" id="UP001589920">
    <property type="component" value="Unassembled WGS sequence"/>
</dbReference>
<keyword evidence="2" id="KW-1185">Reference proteome</keyword>
<organism evidence="1 2">
    <name type="scientific">Paracoccus panacisoli</name>
    <dbReference type="NCBI Taxonomy" id="1510163"/>
    <lineage>
        <taxon>Bacteria</taxon>
        <taxon>Pseudomonadati</taxon>
        <taxon>Pseudomonadota</taxon>
        <taxon>Alphaproteobacteria</taxon>
        <taxon>Rhodobacterales</taxon>
        <taxon>Paracoccaceae</taxon>
        <taxon>Paracoccus</taxon>
    </lineage>
</organism>
<reference evidence="1 2" key="1">
    <citation type="submission" date="2024-09" db="EMBL/GenBank/DDBJ databases">
        <authorList>
            <person name="Sun Q."/>
            <person name="Mori K."/>
        </authorList>
    </citation>
    <scope>NUCLEOTIDE SEQUENCE [LARGE SCALE GENOMIC DNA]</scope>
    <source>
        <strain evidence="1 2">KCTC 42086</strain>
    </source>
</reference>
<sequence length="63" mass="6498">MADMDAGVEMSAVCILACGVLLPSEATVAPEFVGKVASLFRPDDLSGIGMLLGPQLRPPRVLA</sequence>
<evidence type="ECO:0000313" key="1">
    <source>
        <dbReference type="EMBL" id="MFC0810788.1"/>
    </source>
</evidence>
<comment type="caution">
    <text evidence="1">The sequence shown here is derived from an EMBL/GenBank/DDBJ whole genome shotgun (WGS) entry which is preliminary data.</text>
</comment>
<proteinExistence type="predicted"/>
<dbReference type="RefSeq" id="WP_394317847.1">
    <property type="nucleotide sequence ID" value="NZ_JBHMQU010000007.1"/>
</dbReference>